<evidence type="ECO:0000313" key="3">
    <source>
        <dbReference type="Proteomes" id="UP001063698"/>
    </source>
</evidence>
<keyword evidence="3" id="KW-1185">Reference proteome</keyword>
<proteinExistence type="predicted"/>
<reference evidence="2" key="1">
    <citation type="submission" date="2013-11" db="EMBL/GenBank/DDBJ databases">
        <title>Comparative genomics of Ignicoccus.</title>
        <authorList>
            <person name="Podar M."/>
        </authorList>
    </citation>
    <scope>NUCLEOTIDE SEQUENCE</scope>
    <source>
        <strain evidence="2">DSM 13166</strain>
    </source>
</reference>
<protein>
    <submittedName>
        <fullName evidence="2">Uncharacterized protein</fullName>
    </submittedName>
</protein>
<organism evidence="2 3">
    <name type="scientific">Ignicoccus pacificus DSM 13166</name>
    <dbReference type="NCBI Taxonomy" id="940294"/>
    <lineage>
        <taxon>Archaea</taxon>
        <taxon>Thermoproteota</taxon>
        <taxon>Thermoprotei</taxon>
        <taxon>Desulfurococcales</taxon>
        <taxon>Desulfurococcaceae</taxon>
        <taxon>Ignicoccus</taxon>
    </lineage>
</organism>
<dbReference type="EMBL" id="CP006868">
    <property type="protein sequence ID" value="UXD22703.1"/>
    <property type="molecule type" value="Genomic_DNA"/>
</dbReference>
<evidence type="ECO:0000256" key="1">
    <source>
        <dbReference type="SAM" id="MobiDB-lite"/>
    </source>
</evidence>
<dbReference type="KEGG" id="ipc:IPA_07480"/>
<feature type="region of interest" description="Disordered" evidence="1">
    <location>
        <begin position="36"/>
        <end position="56"/>
    </location>
</feature>
<evidence type="ECO:0000313" key="2">
    <source>
        <dbReference type="EMBL" id="UXD22703.1"/>
    </source>
</evidence>
<name>A0A977KBR7_9CREN</name>
<gene>
    <name evidence="2" type="ORF">IPA_07480</name>
</gene>
<dbReference type="Proteomes" id="UP001063698">
    <property type="component" value="Chromosome"/>
</dbReference>
<accession>A0A977KBR7</accession>
<sequence>MKVNALLALSFIAKSADSNRSKELKIIATTPTSKLVGMEESKTQRKSLPMGSVPRG</sequence>
<dbReference type="AlphaFoldDB" id="A0A977KBR7"/>